<evidence type="ECO:0008006" key="3">
    <source>
        <dbReference type="Google" id="ProtNLM"/>
    </source>
</evidence>
<sequence length="428" mass="50124">MVKIRKGLLIGAGFSYDLGIPLANDVSKDFFFFYNNTRLKDHINSWSKHEPYGEDNPTDSKALFDIAELFKKHKCNNSLNYEEFLKDIEDIIRSHDISKEYRLTCEYTRGKILDIISYLFYAYHIHYFPIYHLNKHFYKDFSKFIGEDPLWVISLNHDLIIEFLCIDNKIPLSFGSVSKVKFPISNLNFENTLEFGSVDRKDLSLENMNFIKSGKGVNLIKLHGAINEFSYGDFDNIEEGKTIIQLDIKNSDTALDYLKIVSKKTEMKYFFNGLKINTLNELSVSGMDGEIQFLRNSIKMGGHKFSKTVNPKPGEEKLALIDQILDNLDEIIVVGYSFCDEHVNIRLYNAMVRNENLKVWIVDPSDSKIKLFEPFEYDLRVRKVKASTPEWLRYITAGNWDIENRQNLDEFRKIRPIIYEEFRNKHLK</sequence>
<dbReference type="KEGG" id="mvn:Mevan_1643"/>
<organism evidence="1 2">
    <name type="scientific">Methanococcus vannielii (strain ATCC 35089 / DSM 1224 / JCM 13029 / OCM 148 / SB)</name>
    <dbReference type="NCBI Taxonomy" id="406327"/>
    <lineage>
        <taxon>Archaea</taxon>
        <taxon>Methanobacteriati</taxon>
        <taxon>Methanobacteriota</taxon>
        <taxon>Methanomada group</taxon>
        <taxon>Methanococci</taxon>
        <taxon>Methanococcales</taxon>
        <taxon>Methanococcaceae</taxon>
        <taxon>Methanococcus</taxon>
    </lineage>
</organism>
<evidence type="ECO:0000313" key="2">
    <source>
        <dbReference type="Proteomes" id="UP000001107"/>
    </source>
</evidence>
<evidence type="ECO:0000313" key="1">
    <source>
        <dbReference type="EMBL" id="ABR55535.1"/>
    </source>
</evidence>
<dbReference type="STRING" id="406327.Mevan_1643"/>
<dbReference type="AlphaFoldDB" id="A6USR3"/>
<proteinExistence type="predicted"/>
<accession>A6USR3</accession>
<gene>
    <name evidence="1" type="ordered locus">Mevan_1643</name>
</gene>
<dbReference type="Proteomes" id="UP000001107">
    <property type="component" value="Chromosome"/>
</dbReference>
<keyword evidence="2" id="KW-1185">Reference proteome</keyword>
<protein>
    <recommendedName>
        <fullName evidence="3">SIR2-like domain-containing protein</fullName>
    </recommendedName>
</protein>
<dbReference type="EMBL" id="CP000742">
    <property type="protein sequence ID" value="ABR55535.1"/>
    <property type="molecule type" value="Genomic_DNA"/>
</dbReference>
<reference evidence="1" key="1">
    <citation type="submission" date="2007-06" db="EMBL/GenBank/DDBJ databases">
        <title>Complete sequence of Methanococcus vannielii SB.</title>
        <authorList>
            <consortium name="US DOE Joint Genome Institute"/>
            <person name="Copeland A."/>
            <person name="Lucas S."/>
            <person name="Lapidus A."/>
            <person name="Barry K."/>
            <person name="Glavina del Rio T."/>
            <person name="Dalin E."/>
            <person name="Tice H."/>
            <person name="Pitluck S."/>
            <person name="Chain P."/>
            <person name="Malfatti S."/>
            <person name="Shin M."/>
            <person name="Vergez L."/>
            <person name="Schmutz J."/>
            <person name="Larimer F."/>
            <person name="Land M."/>
            <person name="Hauser L."/>
            <person name="Kyrpides N."/>
            <person name="Anderson I."/>
            <person name="Sieprawska-Lupa M."/>
            <person name="Whitman W.B."/>
            <person name="Richardson P."/>
        </authorList>
    </citation>
    <scope>NUCLEOTIDE SEQUENCE [LARGE SCALE GENOMIC DNA]</scope>
    <source>
        <strain evidence="1">SB</strain>
    </source>
</reference>
<dbReference type="HOGENOM" id="CLU_653459_0_0_2"/>
<name>A6USR3_METVS</name>